<dbReference type="RefSeq" id="WP_106594652.1">
    <property type="nucleotide sequence ID" value="NZ_PYAS01000003.1"/>
</dbReference>
<keyword evidence="2" id="KW-1185">Reference proteome</keyword>
<gene>
    <name evidence="1" type="ORF">CLV60_103165</name>
</gene>
<dbReference type="Pfam" id="PF11899">
    <property type="entry name" value="DUF3419"/>
    <property type="match status" value="1"/>
</dbReference>
<proteinExistence type="predicted"/>
<dbReference type="PANTHER" id="PTHR47473">
    <property type="entry name" value="BTA1P"/>
    <property type="match status" value="1"/>
</dbReference>
<dbReference type="EMBL" id="PYAS01000003">
    <property type="protein sequence ID" value="PSL31299.1"/>
    <property type="molecule type" value="Genomic_DNA"/>
</dbReference>
<protein>
    <submittedName>
        <fullName evidence="1">S-adenosylmethionine-diacylglycerol 3-amino-3-carboxypropyl transferase</fullName>
    </submittedName>
</protein>
<accession>A0A2P8GBE8</accession>
<evidence type="ECO:0000313" key="2">
    <source>
        <dbReference type="Proteomes" id="UP000241964"/>
    </source>
</evidence>
<sequence length="365" mass="42347">MTKEDLTKRVNFDIIRYANCWEDADILLAGLSPAPGSKVLSIGSAGDNSFSFLVTDPELVAAVDINPTQLFLIELKKVCIQNLEWEEVLGFLGFRPSERRLQYFQGLKSQLSSATRAYWESNLALIANGVIHQGKFERYFQLFSGRILPWIHSRRVVEALFEAKTAEEQVYFYQNKWNTWRWRLLFRIFFSRYVMGKYGRDPEFQKQVQGSVSKFIFEKAAAQLASVAAQDNYILRYTLTGGFDGLLPHYLQKEHYPRVRANIDRLHLKECYAQGAIAHYGKFHCMNLSDIFEYMDAGLFRETARTLIAGTEQDGRLGYWNLMVPRRISQILPENVEYLHTESERLTAMDKGFFYKGFIVDQVVR</sequence>
<dbReference type="OrthoDB" id="1522784at2"/>
<dbReference type="PANTHER" id="PTHR47473:SF1">
    <property type="entry name" value="METHYLTRANSFERASE DOMAIN-CONTAINING PROTEIN"/>
    <property type="match status" value="1"/>
</dbReference>
<dbReference type="Proteomes" id="UP000241964">
    <property type="component" value="Unassembled WGS sequence"/>
</dbReference>
<comment type="caution">
    <text evidence="1">The sequence shown here is derived from an EMBL/GenBank/DDBJ whole genome shotgun (WGS) entry which is preliminary data.</text>
</comment>
<name>A0A2P8GBE8_9BACT</name>
<keyword evidence="1" id="KW-0808">Transferase</keyword>
<dbReference type="AlphaFoldDB" id="A0A2P8GBE8"/>
<dbReference type="GO" id="GO:0016740">
    <property type="term" value="F:transferase activity"/>
    <property type="evidence" value="ECO:0007669"/>
    <property type="project" value="UniProtKB-KW"/>
</dbReference>
<reference evidence="1 2" key="1">
    <citation type="submission" date="2018-03" db="EMBL/GenBank/DDBJ databases">
        <title>Genomic Encyclopedia of Archaeal and Bacterial Type Strains, Phase II (KMG-II): from individual species to whole genera.</title>
        <authorList>
            <person name="Goeker M."/>
        </authorList>
    </citation>
    <scope>NUCLEOTIDE SEQUENCE [LARGE SCALE GENOMIC DNA]</scope>
    <source>
        <strain evidence="1 2">DSM 29057</strain>
    </source>
</reference>
<dbReference type="InterPro" id="IPR021829">
    <property type="entry name" value="DUF3419"/>
</dbReference>
<organism evidence="1 2">
    <name type="scientific">Dyadobacter jiangsuensis</name>
    <dbReference type="NCBI Taxonomy" id="1591085"/>
    <lineage>
        <taxon>Bacteria</taxon>
        <taxon>Pseudomonadati</taxon>
        <taxon>Bacteroidota</taxon>
        <taxon>Cytophagia</taxon>
        <taxon>Cytophagales</taxon>
        <taxon>Spirosomataceae</taxon>
        <taxon>Dyadobacter</taxon>
    </lineage>
</organism>
<evidence type="ECO:0000313" key="1">
    <source>
        <dbReference type="EMBL" id="PSL31299.1"/>
    </source>
</evidence>